<dbReference type="Gene3D" id="4.10.1250.10">
    <property type="entry name" value="Aminomethyltransferase fragment"/>
    <property type="match status" value="1"/>
</dbReference>
<evidence type="ECO:0000256" key="6">
    <source>
        <dbReference type="ARBA" id="ARBA00047665"/>
    </source>
</evidence>
<evidence type="ECO:0000256" key="2">
    <source>
        <dbReference type="ARBA" id="ARBA00012616"/>
    </source>
</evidence>
<dbReference type="InterPro" id="IPR022903">
    <property type="entry name" value="GcvT_bac"/>
</dbReference>
<evidence type="ECO:0000256" key="1">
    <source>
        <dbReference type="ARBA" id="ARBA00008609"/>
    </source>
</evidence>
<dbReference type="Gene3D" id="3.30.1360.120">
    <property type="entry name" value="Probable tRNA modification gtpase trme, domain 1"/>
    <property type="match status" value="1"/>
</dbReference>
<dbReference type="InterPro" id="IPR027266">
    <property type="entry name" value="TrmE/GcvT-like"/>
</dbReference>
<evidence type="ECO:0000256" key="4">
    <source>
        <dbReference type="ARBA" id="ARBA00022679"/>
    </source>
</evidence>
<comment type="function">
    <text evidence="7">The glycine cleavage system catalyzes the degradation of glycine.</text>
</comment>
<dbReference type="HAMAP" id="MF_00259">
    <property type="entry name" value="GcvT"/>
    <property type="match status" value="1"/>
</dbReference>
<dbReference type="PANTHER" id="PTHR43757">
    <property type="entry name" value="AMINOMETHYLTRANSFERASE"/>
    <property type="match status" value="1"/>
</dbReference>
<dbReference type="GO" id="GO:0004047">
    <property type="term" value="F:aminomethyltransferase activity"/>
    <property type="evidence" value="ECO:0007669"/>
    <property type="project" value="UniProtKB-UniRule"/>
</dbReference>
<organism evidence="11 12">
    <name type="scientific">Candidatus Avichristensenella intestinipullorum</name>
    <dbReference type="NCBI Taxonomy" id="2840693"/>
    <lineage>
        <taxon>Bacteria</taxon>
        <taxon>Bacillati</taxon>
        <taxon>Bacillota</taxon>
        <taxon>Clostridia</taxon>
        <taxon>Candidatus Avichristensenella</taxon>
    </lineage>
</organism>
<name>A0A9D1CIY1_9FIRM</name>
<dbReference type="GO" id="GO:0005829">
    <property type="term" value="C:cytosol"/>
    <property type="evidence" value="ECO:0007669"/>
    <property type="project" value="TreeGrafter"/>
</dbReference>
<dbReference type="GO" id="GO:0019464">
    <property type="term" value="P:glycine decarboxylation via glycine cleavage system"/>
    <property type="evidence" value="ECO:0007669"/>
    <property type="project" value="UniProtKB-UniRule"/>
</dbReference>
<dbReference type="NCBIfam" id="NF001567">
    <property type="entry name" value="PRK00389.1"/>
    <property type="match status" value="1"/>
</dbReference>
<evidence type="ECO:0000259" key="10">
    <source>
        <dbReference type="Pfam" id="PF08669"/>
    </source>
</evidence>
<reference evidence="11" key="2">
    <citation type="journal article" date="2021" name="PeerJ">
        <title>Extensive microbial diversity within the chicken gut microbiome revealed by metagenomics and culture.</title>
        <authorList>
            <person name="Gilroy R."/>
            <person name="Ravi A."/>
            <person name="Getino M."/>
            <person name="Pursley I."/>
            <person name="Horton D.L."/>
            <person name="Alikhan N.F."/>
            <person name="Baker D."/>
            <person name="Gharbi K."/>
            <person name="Hall N."/>
            <person name="Watson M."/>
            <person name="Adriaenssens E.M."/>
            <person name="Foster-Nyarko E."/>
            <person name="Jarju S."/>
            <person name="Secka A."/>
            <person name="Antonio M."/>
            <person name="Oren A."/>
            <person name="Chaudhuri R.R."/>
            <person name="La Ragione R."/>
            <person name="Hildebrand F."/>
            <person name="Pallen M.J."/>
        </authorList>
    </citation>
    <scope>NUCLEOTIDE SEQUENCE</scope>
    <source>
        <strain evidence="11">ChiHile30-977</strain>
    </source>
</reference>
<comment type="caution">
    <text evidence="11">The sequence shown here is derived from an EMBL/GenBank/DDBJ whole genome shotgun (WGS) entry which is preliminary data.</text>
</comment>
<dbReference type="InterPro" id="IPR028896">
    <property type="entry name" value="GcvT/YgfZ/DmdA"/>
</dbReference>
<dbReference type="PIRSF" id="PIRSF006487">
    <property type="entry name" value="GcvT"/>
    <property type="match status" value="1"/>
</dbReference>
<dbReference type="InterPro" id="IPR029043">
    <property type="entry name" value="GcvT/YgfZ_C"/>
</dbReference>
<dbReference type="FunFam" id="3.30.70.1400:FF:000001">
    <property type="entry name" value="Aminomethyltransferase"/>
    <property type="match status" value="1"/>
</dbReference>
<gene>
    <name evidence="7 11" type="primary">gcvT</name>
    <name evidence="11" type="ORF">IAA66_06165</name>
</gene>
<dbReference type="GO" id="GO:0005960">
    <property type="term" value="C:glycine cleavage complex"/>
    <property type="evidence" value="ECO:0007669"/>
    <property type="project" value="InterPro"/>
</dbReference>
<protein>
    <recommendedName>
        <fullName evidence="2 7">Aminomethyltransferase</fullName>
        <ecNumber evidence="2 7">2.1.2.10</ecNumber>
    </recommendedName>
    <alternativeName>
        <fullName evidence="5 7">Glycine cleavage system T protein</fullName>
    </alternativeName>
</protein>
<evidence type="ECO:0000259" key="9">
    <source>
        <dbReference type="Pfam" id="PF01571"/>
    </source>
</evidence>
<evidence type="ECO:0000313" key="12">
    <source>
        <dbReference type="Proteomes" id="UP000886819"/>
    </source>
</evidence>
<dbReference type="AlphaFoldDB" id="A0A9D1CIY1"/>
<feature type="domain" description="Aminomethyltransferase C-terminal" evidence="10">
    <location>
        <begin position="277"/>
        <end position="354"/>
    </location>
</feature>
<evidence type="ECO:0000256" key="8">
    <source>
        <dbReference type="PIRSR" id="PIRSR006487-1"/>
    </source>
</evidence>
<dbReference type="InterPro" id="IPR013977">
    <property type="entry name" value="GcvT_C"/>
</dbReference>
<sequence length="359" mass="39659">MQEAKQTPLYANHIKLGGKMVEFGGWALPVQYSAILAEHKAVREACGVFDVSHMGEITVQGKDALAFLNRLCTNDFSDMADGRCRYSPMCYPDGGTVDDLIVYKKRENDYLVIVNASNCEKDFAWMQEHAQGEVTVKNISENVAQIALQGPKYREVLAAAGTEGQLPEKPYTFREDIILAGVDCLVSKTGYTGEPGVEIYLRPEHACRLHMALIDAGAVPCGLGARDTLRFECAMPLYGHELSADITPLECNLKSFVKMDKPDFIGKEALAARPRTRRRIGLELVDRGIAREHCDVVDAQGRVVGQTTSGGPAPTLGKNMAMALVTLEAAEADELWIRVRDRLLRAKRVKLPFYRSVHT</sequence>
<evidence type="ECO:0000256" key="5">
    <source>
        <dbReference type="ARBA" id="ARBA00031395"/>
    </source>
</evidence>
<dbReference type="Pfam" id="PF08669">
    <property type="entry name" value="GCV_T_C"/>
    <property type="match status" value="1"/>
</dbReference>
<proteinExistence type="inferred from homology"/>
<dbReference type="NCBIfam" id="TIGR00528">
    <property type="entry name" value="gcvT"/>
    <property type="match status" value="1"/>
</dbReference>
<dbReference type="Gene3D" id="2.40.30.110">
    <property type="entry name" value="Aminomethyltransferase beta-barrel domains"/>
    <property type="match status" value="1"/>
</dbReference>
<evidence type="ECO:0000313" key="11">
    <source>
        <dbReference type="EMBL" id="HIQ63157.1"/>
    </source>
</evidence>
<comment type="similarity">
    <text evidence="1 7">Belongs to the GcvT family.</text>
</comment>
<reference evidence="11" key="1">
    <citation type="submission" date="2020-10" db="EMBL/GenBank/DDBJ databases">
        <authorList>
            <person name="Gilroy R."/>
        </authorList>
    </citation>
    <scope>NUCLEOTIDE SEQUENCE</scope>
    <source>
        <strain evidence="11">ChiHile30-977</strain>
    </source>
</reference>
<keyword evidence="4 7" id="KW-0808">Transferase</keyword>
<dbReference type="Pfam" id="PF01571">
    <property type="entry name" value="GCV_T"/>
    <property type="match status" value="1"/>
</dbReference>
<keyword evidence="3 7" id="KW-0032">Aminotransferase</keyword>
<dbReference type="SUPFAM" id="SSF103025">
    <property type="entry name" value="Folate-binding domain"/>
    <property type="match status" value="1"/>
</dbReference>
<dbReference type="InterPro" id="IPR006222">
    <property type="entry name" value="GCVT_N"/>
</dbReference>
<dbReference type="GO" id="GO:0008483">
    <property type="term" value="F:transaminase activity"/>
    <property type="evidence" value="ECO:0007669"/>
    <property type="project" value="UniProtKB-KW"/>
</dbReference>
<comment type="subunit">
    <text evidence="7">The glycine cleavage system is composed of four proteins: P, T, L and H.</text>
</comment>
<dbReference type="SUPFAM" id="SSF101790">
    <property type="entry name" value="Aminomethyltransferase beta-barrel domain"/>
    <property type="match status" value="1"/>
</dbReference>
<dbReference type="InterPro" id="IPR006223">
    <property type="entry name" value="GcvT"/>
</dbReference>
<dbReference type="PANTHER" id="PTHR43757:SF2">
    <property type="entry name" value="AMINOMETHYLTRANSFERASE, MITOCHONDRIAL"/>
    <property type="match status" value="1"/>
</dbReference>
<dbReference type="EC" id="2.1.2.10" evidence="2 7"/>
<dbReference type="Gene3D" id="3.30.70.1400">
    <property type="entry name" value="Aminomethyltransferase beta-barrel domains"/>
    <property type="match status" value="1"/>
</dbReference>
<evidence type="ECO:0000256" key="3">
    <source>
        <dbReference type="ARBA" id="ARBA00022576"/>
    </source>
</evidence>
<feature type="domain" description="GCVT N-terminal" evidence="9">
    <location>
        <begin position="9"/>
        <end position="261"/>
    </location>
</feature>
<accession>A0A9D1CIY1</accession>
<feature type="binding site" evidence="8">
    <location>
        <position position="198"/>
    </location>
    <ligand>
        <name>substrate</name>
    </ligand>
</feature>
<evidence type="ECO:0000256" key="7">
    <source>
        <dbReference type="HAMAP-Rule" id="MF_00259"/>
    </source>
</evidence>
<comment type="catalytic activity">
    <reaction evidence="6 7">
        <text>N(6)-[(R)-S(8)-aminomethyldihydrolipoyl]-L-lysyl-[protein] + (6S)-5,6,7,8-tetrahydrofolate = N(6)-[(R)-dihydrolipoyl]-L-lysyl-[protein] + (6R)-5,10-methylene-5,6,7,8-tetrahydrofolate + NH4(+)</text>
        <dbReference type="Rhea" id="RHEA:16945"/>
        <dbReference type="Rhea" id="RHEA-COMP:10475"/>
        <dbReference type="Rhea" id="RHEA-COMP:10492"/>
        <dbReference type="ChEBI" id="CHEBI:15636"/>
        <dbReference type="ChEBI" id="CHEBI:28938"/>
        <dbReference type="ChEBI" id="CHEBI:57453"/>
        <dbReference type="ChEBI" id="CHEBI:83100"/>
        <dbReference type="ChEBI" id="CHEBI:83143"/>
        <dbReference type="EC" id="2.1.2.10"/>
    </reaction>
</comment>
<dbReference type="EMBL" id="DVFI01000092">
    <property type="protein sequence ID" value="HIQ63157.1"/>
    <property type="molecule type" value="Genomic_DNA"/>
</dbReference>
<dbReference type="Proteomes" id="UP000886819">
    <property type="component" value="Unassembled WGS sequence"/>
</dbReference>